<evidence type="ECO:0000313" key="1">
    <source>
        <dbReference type="EMBL" id="SVD27073.1"/>
    </source>
</evidence>
<name>A0A382TYJ2_9ZZZZ</name>
<protein>
    <submittedName>
        <fullName evidence="1">Uncharacterized protein</fullName>
    </submittedName>
</protein>
<proteinExistence type="predicted"/>
<gene>
    <name evidence="1" type="ORF">METZ01_LOCUS379927</name>
</gene>
<feature type="non-terminal residue" evidence="1">
    <location>
        <position position="23"/>
    </location>
</feature>
<dbReference type="AlphaFoldDB" id="A0A382TYJ2"/>
<sequence length="23" mass="2515">MAFLHESLQESVVIQDLDAGGRV</sequence>
<organism evidence="1">
    <name type="scientific">marine metagenome</name>
    <dbReference type="NCBI Taxonomy" id="408172"/>
    <lineage>
        <taxon>unclassified sequences</taxon>
        <taxon>metagenomes</taxon>
        <taxon>ecological metagenomes</taxon>
    </lineage>
</organism>
<reference evidence="1" key="1">
    <citation type="submission" date="2018-05" db="EMBL/GenBank/DDBJ databases">
        <authorList>
            <person name="Lanie J.A."/>
            <person name="Ng W.-L."/>
            <person name="Kazmierczak K.M."/>
            <person name="Andrzejewski T.M."/>
            <person name="Davidsen T.M."/>
            <person name="Wayne K.J."/>
            <person name="Tettelin H."/>
            <person name="Glass J.I."/>
            <person name="Rusch D."/>
            <person name="Podicherti R."/>
            <person name="Tsui H.-C.T."/>
            <person name="Winkler M.E."/>
        </authorList>
    </citation>
    <scope>NUCLEOTIDE SEQUENCE</scope>
</reference>
<dbReference type="EMBL" id="UINC01140115">
    <property type="protein sequence ID" value="SVD27073.1"/>
    <property type="molecule type" value="Genomic_DNA"/>
</dbReference>
<accession>A0A382TYJ2</accession>